<dbReference type="Proteomes" id="UP001155241">
    <property type="component" value="Unassembled WGS sequence"/>
</dbReference>
<proteinExistence type="predicted"/>
<feature type="signal peptide" evidence="2">
    <location>
        <begin position="1"/>
        <end position="22"/>
    </location>
</feature>
<dbReference type="SUPFAM" id="SSF69318">
    <property type="entry name" value="Integrin alpha N-terminal domain"/>
    <property type="match status" value="1"/>
</dbReference>
<evidence type="ECO:0000313" key="4">
    <source>
        <dbReference type="Proteomes" id="UP001155241"/>
    </source>
</evidence>
<dbReference type="Gene3D" id="2.130.10.130">
    <property type="entry name" value="Integrin alpha, N-terminal"/>
    <property type="match status" value="2"/>
</dbReference>
<keyword evidence="1 2" id="KW-0732">Signal</keyword>
<accession>A0A9X2JK59</accession>
<evidence type="ECO:0000256" key="1">
    <source>
        <dbReference type="ARBA" id="ARBA00022729"/>
    </source>
</evidence>
<organism evidence="3 4">
    <name type="scientific">Aeoliella straminimaris</name>
    <dbReference type="NCBI Taxonomy" id="2954799"/>
    <lineage>
        <taxon>Bacteria</taxon>
        <taxon>Pseudomonadati</taxon>
        <taxon>Planctomycetota</taxon>
        <taxon>Planctomycetia</taxon>
        <taxon>Pirellulales</taxon>
        <taxon>Lacipirellulaceae</taxon>
        <taxon>Aeoliella</taxon>
    </lineage>
</organism>
<feature type="chain" id="PRO_5040916374" evidence="2">
    <location>
        <begin position="23"/>
        <end position="406"/>
    </location>
</feature>
<evidence type="ECO:0000313" key="3">
    <source>
        <dbReference type="EMBL" id="MCO6047668.1"/>
    </source>
</evidence>
<reference evidence="3" key="1">
    <citation type="submission" date="2022-06" db="EMBL/GenBank/DDBJ databases">
        <title>Aeoliella straminimaris, a novel planctomycete from sediments.</title>
        <authorList>
            <person name="Vitorino I.R."/>
            <person name="Lage O.M."/>
        </authorList>
    </citation>
    <scope>NUCLEOTIDE SEQUENCE</scope>
    <source>
        <strain evidence="3">ICT_H6.2</strain>
    </source>
</reference>
<dbReference type="Pfam" id="PF13517">
    <property type="entry name" value="FG-GAP_3"/>
    <property type="match status" value="1"/>
</dbReference>
<evidence type="ECO:0000256" key="2">
    <source>
        <dbReference type="SAM" id="SignalP"/>
    </source>
</evidence>
<dbReference type="AlphaFoldDB" id="A0A9X2JK59"/>
<dbReference type="RefSeq" id="WP_252855778.1">
    <property type="nucleotide sequence ID" value="NZ_JAMXLR010000092.1"/>
</dbReference>
<dbReference type="InterPro" id="IPR028994">
    <property type="entry name" value="Integrin_alpha_N"/>
</dbReference>
<comment type="caution">
    <text evidence="3">The sequence shown here is derived from an EMBL/GenBank/DDBJ whole genome shotgun (WGS) entry which is preliminary data.</text>
</comment>
<name>A0A9X2JK59_9BACT</name>
<dbReference type="PANTHER" id="PTHR44103">
    <property type="entry name" value="PROPROTEIN CONVERTASE P"/>
    <property type="match status" value="1"/>
</dbReference>
<dbReference type="PANTHER" id="PTHR44103:SF1">
    <property type="entry name" value="PROPROTEIN CONVERTASE P"/>
    <property type="match status" value="1"/>
</dbReference>
<protein>
    <submittedName>
        <fullName evidence="3">VCBS repeat-containing protein</fullName>
    </submittedName>
</protein>
<dbReference type="InterPro" id="IPR013517">
    <property type="entry name" value="FG-GAP"/>
</dbReference>
<keyword evidence="4" id="KW-1185">Reference proteome</keyword>
<gene>
    <name evidence="3" type="ORF">NG895_27505</name>
</gene>
<dbReference type="EMBL" id="JAMXLR010000092">
    <property type="protein sequence ID" value="MCO6047668.1"/>
    <property type="molecule type" value="Genomic_DNA"/>
</dbReference>
<sequence>MNLTQCLSALVLAASLVSTTVAGPPAYEKLVLSDKFYSEGAYYADFNRDEHIDIVAGPFWYAGPDFKRRYEYREPREFSPLDYSDNFLTYTGDFNGDEWPDVLCVPYPGTDAYWYENPGKSGDNRWTSHLALKNVGNESPAWIDINGDGRRDLVFNIDGYLGYGTWNPHRPDQPWAFHKISPQGDYQRFTHGVGAGDINGDGRMDIVESKCWWEQSEDKDADGPWKRHPYEFADAAAHMGVLDINGDGLLDVVNAWHCHLYGLVWHEQKRTADGKIHFVQHEILPPEPDMASPDLRISQLHALTIADIDCDGVQDIVTGKRYWSHGPTGDVEADAPPVLYWFRVEHQVESPPKITPFEIDNNSGIGTQVTAVDLNKDKTPDVVVCNKKGTFVFLSKRENGSQTGSQ</sequence>